<name>A0AAD4J5V8_PERFH</name>
<accession>A0AAD4J5V8</accession>
<dbReference type="AlphaFoldDB" id="A0AAD4J5V8"/>
<dbReference type="Proteomes" id="UP001190926">
    <property type="component" value="Unassembled WGS sequence"/>
</dbReference>
<evidence type="ECO:0000313" key="1">
    <source>
        <dbReference type="EMBL" id="KAH6827744.1"/>
    </source>
</evidence>
<dbReference type="EMBL" id="SDAM02000141">
    <property type="protein sequence ID" value="KAH6827744.1"/>
    <property type="molecule type" value="Genomic_DNA"/>
</dbReference>
<organism evidence="1 2">
    <name type="scientific">Perilla frutescens var. hirtella</name>
    <name type="common">Perilla citriodora</name>
    <name type="synonym">Perilla setoyensis</name>
    <dbReference type="NCBI Taxonomy" id="608512"/>
    <lineage>
        <taxon>Eukaryota</taxon>
        <taxon>Viridiplantae</taxon>
        <taxon>Streptophyta</taxon>
        <taxon>Embryophyta</taxon>
        <taxon>Tracheophyta</taxon>
        <taxon>Spermatophyta</taxon>
        <taxon>Magnoliopsida</taxon>
        <taxon>eudicotyledons</taxon>
        <taxon>Gunneridae</taxon>
        <taxon>Pentapetalae</taxon>
        <taxon>asterids</taxon>
        <taxon>lamiids</taxon>
        <taxon>Lamiales</taxon>
        <taxon>Lamiaceae</taxon>
        <taxon>Nepetoideae</taxon>
        <taxon>Elsholtzieae</taxon>
        <taxon>Perilla</taxon>
    </lineage>
</organism>
<evidence type="ECO:0000313" key="2">
    <source>
        <dbReference type="Proteomes" id="UP001190926"/>
    </source>
</evidence>
<comment type="caution">
    <text evidence="1">The sequence shown here is derived from an EMBL/GenBank/DDBJ whole genome shotgun (WGS) entry which is preliminary data.</text>
</comment>
<sequence>MNVSQPNSPSVSFTIPSDMVTLFACSNQTSDQHIQDRFSDYSSFYRGEECGIPPRTMYYSYPTTVVPSAQQTSNIVPTNCSVIELPRNSSEGNPSDPFDLITAEYTLELNVSEACYKCFHGGGQCGHNSRNEFHCQKAQSKCQKSYSCGNFSLEFPFTDIKDPDCGLWMVDGCDSTYENPRLYLGATTMPRYSILGKTSINKFLIHDMKLHSNCPTSLSSHASIKLPTNISKTISKPIVGKILKPPHCTIKSRQLTMLRLPLKNVHLLNYL</sequence>
<protein>
    <submittedName>
        <fullName evidence="1">Uncharacterized protein</fullName>
    </submittedName>
</protein>
<proteinExistence type="predicted"/>
<reference evidence="1 2" key="1">
    <citation type="journal article" date="2021" name="Nat. Commun.">
        <title>Incipient diploidization of the medicinal plant Perilla within 10,000 years.</title>
        <authorList>
            <person name="Zhang Y."/>
            <person name="Shen Q."/>
            <person name="Leng L."/>
            <person name="Zhang D."/>
            <person name="Chen S."/>
            <person name="Shi Y."/>
            <person name="Ning Z."/>
            <person name="Chen S."/>
        </authorList>
    </citation>
    <scope>NUCLEOTIDE SEQUENCE [LARGE SCALE GENOMIC DNA]</scope>
    <source>
        <strain evidence="2">cv. PC099</strain>
    </source>
</reference>
<keyword evidence="2" id="KW-1185">Reference proteome</keyword>
<gene>
    <name evidence="1" type="ORF">C2S53_015418</name>
</gene>